<reference evidence="2 3" key="1">
    <citation type="submission" date="2021-02" db="EMBL/GenBank/DDBJ databases">
        <title>Pan-genome distribution and transcriptional activeness of fungal secondary metabolism genes in Aspergillus section Fumigati.</title>
        <authorList>
            <person name="Takahashi H."/>
            <person name="Umemura M."/>
            <person name="Ninomiya A."/>
            <person name="Kusuya Y."/>
            <person name="Urayama S."/>
            <person name="Shimizu M."/>
            <person name="Watanabe A."/>
            <person name="Kamei K."/>
            <person name="Yaguchi T."/>
            <person name="Hagiwara D."/>
        </authorList>
    </citation>
    <scope>NUCLEOTIDE SEQUENCE [LARGE SCALE GENOMIC DNA]</scope>
    <source>
        <strain evidence="2 3">IFM 47045</strain>
    </source>
</reference>
<gene>
    <name evidence="2" type="ORF">Aspvir_009287</name>
</gene>
<evidence type="ECO:0000313" key="3">
    <source>
        <dbReference type="Proteomes" id="UP000710440"/>
    </source>
</evidence>
<feature type="region of interest" description="Disordered" evidence="1">
    <location>
        <begin position="54"/>
        <end position="78"/>
    </location>
</feature>
<proteinExistence type="predicted"/>
<dbReference type="Proteomes" id="UP000710440">
    <property type="component" value="Unassembled WGS sequence"/>
</dbReference>
<evidence type="ECO:0000313" key="2">
    <source>
        <dbReference type="EMBL" id="GIK05184.1"/>
    </source>
</evidence>
<evidence type="ECO:0000256" key="1">
    <source>
        <dbReference type="SAM" id="MobiDB-lite"/>
    </source>
</evidence>
<dbReference type="GeneID" id="66937269"/>
<keyword evidence="3" id="KW-1185">Reference proteome</keyword>
<dbReference type="OrthoDB" id="2156052at2759"/>
<comment type="caution">
    <text evidence="2">The sequence shown here is derived from an EMBL/GenBank/DDBJ whole genome shotgun (WGS) entry which is preliminary data.</text>
</comment>
<accession>A0A9P3C7C7</accession>
<dbReference type="AlphaFoldDB" id="A0A9P3C7C7"/>
<name>A0A9P3C7C7_ASPVI</name>
<sequence>MRATSTAFKVSDPIQHNQAAMSTKPSVRQCFLYFAALINDRKAAFWPETFGLPLTDQPRNDPAREQHSRTGKAGKFWN</sequence>
<protein>
    <submittedName>
        <fullName evidence="2">Uncharacterized protein</fullName>
    </submittedName>
</protein>
<feature type="compositionally biased region" description="Basic and acidic residues" evidence="1">
    <location>
        <begin position="58"/>
        <end position="68"/>
    </location>
</feature>
<organism evidence="2 3">
    <name type="scientific">Aspergillus viridinutans</name>
    <dbReference type="NCBI Taxonomy" id="75553"/>
    <lineage>
        <taxon>Eukaryota</taxon>
        <taxon>Fungi</taxon>
        <taxon>Dikarya</taxon>
        <taxon>Ascomycota</taxon>
        <taxon>Pezizomycotina</taxon>
        <taxon>Eurotiomycetes</taxon>
        <taxon>Eurotiomycetidae</taxon>
        <taxon>Eurotiales</taxon>
        <taxon>Aspergillaceae</taxon>
        <taxon>Aspergillus</taxon>
        <taxon>Aspergillus subgen. Fumigati</taxon>
    </lineage>
</organism>
<dbReference type="RefSeq" id="XP_043128370.1">
    <property type="nucleotide sequence ID" value="XM_043272435.1"/>
</dbReference>
<dbReference type="EMBL" id="BOPL01000008">
    <property type="protein sequence ID" value="GIK05184.1"/>
    <property type="molecule type" value="Genomic_DNA"/>
</dbReference>